<dbReference type="GO" id="GO:0016755">
    <property type="term" value="F:aminoacyltransferase activity"/>
    <property type="evidence" value="ECO:0007669"/>
    <property type="project" value="TreeGrafter"/>
</dbReference>
<dbReference type="InterPro" id="IPR051211">
    <property type="entry name" value="PG_lysyltransferase"/>
</dbReference>
<accession>A0A4Q0AGI9</accession>
<keyword evidence="4 6" id="KW-1133">Transmembrane helix</keyword>
<name>A0A4Q0AGI9_9BACT</name>
<dbReference type="GO" id="GO:0005886">
    <property type="term" value="C:plasma membrane"/>
    <property type="evidence" value="ECO:0007669"/>
    <property type="project" value="UniProtKB-SubCell"/>
</dbReference>
<keyword evidence="9" id="KW-1185">Reference proteome</keyword>
<comment type="subcellular location">
    <subcellularLocation>
        <location evidence="1">Cell membrane</location>
        <topology evidence="1">Multi-pass membrane protein</topology>
    </subcellularLocation>
</comment>
<dbReference type="Proteomes" id="UP000289269">
    <property type="component" value="Unassembled WGS sequence"/>
</dbReference>
<gene>
    <name evidence="8" type="ORF">EOT04_03015</name>
</gene>
<dbReference type="SUPFAM" id="SSF55729">
    <property type="entry name" value="Acyl-CoA N-acyltransferases (Nat)"/>
    <property type="match status" value="1"/>
</dbReference>
<dbReference type="PANTHER" id="PTHR34697">
    <property type="entry name" value="PHOSPHATIDYLGLYCEROL LYSYLTRANSFERASE"/>
    <property type="match status" value="1"/>
</dbReference>
<proteinExistence type="predicted"/>
<dbReference type="Pfam" id="PF09924">
    <property type="entry name" value="LPG_synthase_C"/>
    <property type="match status" value="1"/>
</dbReference>
<keyword evidence="2" id="KW-1003">Cell membrane</keyword>
<dbReference type="InterPro" id="IPR024320">
    <property type="entry name" value="LPG_synthase_C"/>
</dbReference>
<dbReference type="PANTHER" id="PTHR34697:SF2">
    <property type="entry name" value="PHOSPHATIDYLGLYCEROL LYSYLTRANSFERASE"/>
    <property type="match status" value="1"/>
</dbReference>
<keyword evidence="3 6" id="KW-0812">Transmembrane</keyword>
<organism evidence="8 9">
    <name type="scientific">Candidatus Chaera renei</name>
    <dbReference type="NCBI Taxonomy" id="2506947"/>
    <lineage>
        <taxon>Bacteria</taxon>
        <taxon>Candidatus Saccharimonadota</taxon>
        <taxon>Candidatus Saccharimonadia</taxon>
        <taxon>Candidatus Saccharimonadales</taxon>
        <taxon>Candidatus Saccharimonadaceae</taxon>
        <taxon>Candidatus Chaera</taxon>
    </lineage>
</organism>
<evidence type="ECO:0000313" key="8">
    <source>
        <dbReference type="EMBL" id="RWZ78086.1"/>
    </source>
</evidence>
<comment type="caution">
    <text evidence="8">The sequence shown here is derived from an EMBL/GenBank/DDBJ whole genome shotgun (WGS) entry which is preliminary data.</text>
</comment>
<feature type="transmembrane region" description="Helical" evidence="6">
    <location>
        <begin position="196"/>
        <end position="220"/>
    </location>
</feature>
<dbReference type="InterPro" id="IPR000253">
    <property type="entry name" value="FHA_dom"/>
</dbReference>
<dbReference type="AlphaFoldDB" id="A0A4Q0AGI9"/>
<dbReference type="InterPro" id="IPR016181">
    <property type="entry name" value="Acyl_CoA_acyltransferase"/>
</dbReference>
<reference evidence="8" key="1">
    <citation type="submission" date="2019-01" db="EMBL/GenBank/DDBJ databases">
        <title>Genomic signatures and co-occurrence patterns of the ultra-small Saccharimodia (Patescibacteria phylum) suggest a symbiotic lifestyle.</title>
        <authorList>
            <person name="Lemos L."/>
            <person name="Medeiros J."/>
            <person name="Andreote F."/>
            <person name="Fernandes G."/>
            <person name="Varani A."/>
            <person name="Oliveira G."/>
            <person name="Pylro V."/>
        </authorList>
    </citation>
    <scope>NUCLEOTIDE SEQUENCE [LARGE SCALE GENOMIC DNA]</scope>
    <source>
        <strain evidence="8">AMD01</strain>
    </source>
</reference>
<feature type="transmembrane region" description="Helical" evidence="6">
    <location>
        <begin position="60"/>
        <end position="79"/>
    </location>
</feature>
<feature type="transmembrane region" description="Helical" evidence="6">
    <location>
        <begin position="20"/>
        <end position="40"/>
    </location>
</feature>
<dbReference type="EMBL" id="SCKW01000036">
    <property type="protein sequence ID" value="RWZ78086.1"/>
    <property type="molecule type" value="Genomic_DNA"/>
</dbReference>
<evidence type="ECO:0000256" key="2">
    <source>
        <dbReference type="ARBA" id="ARBA00022475"/>
    </source>
</evidence>
<evidence type="ECO:0000259" key="7">
    <source>
        <dbReference type="PROSITE" id="PS50006"/>
    </source>
</evidence>
<feature type="transmembrane region" description="Helical" evidence="6">
    <location>
        <begin position="84"/>
        <end position="103"/>
    </location>
</feature>
<dbReference type="GO" id="GO:0055091">
    <property type="term" value="P:phospholipid homeostasis"/>
    <property type="evidence" value="ECO:0007669"/>
    <property type="project" value="TreeGrafter"/>
</dbReference>
<dbReference type="PROSITE" id="PS50006">
    <property type="entry name" value="FHA_DOMAIN"/>
    <property type="match status" value="1"/>
</dbReference>
<protein>
    <submittedName>
        <fullName evidence="8">DUF2156 domain-containing protein</fullName>
    </submittedName>
</protein>
<evidence type="ECO:0000313" key="9">
    <source>
        <dbReference type="Proteomes" id="UP000289269"/>
    </source>
</evidence>
<sequence length="560" mass="61571">MRALPLRISLKYAEPARQRLAWLVALLTFLNGLLGLIALSRHGRPLLDSDLLPVAVGSPRLLVGLAVSLGLIFFSVQLVRRKRVAWLVAISGTSFLTLSHLFFNRDLAAAAVNLLSAWLLIFNADQFKVKSDTGSMRQSALAFTVITAAVVSYGAVGFLSLGKTGFDRPVGPVSAVEAAAREYANLGSGLRPQNRLAGTLVTSLNFLGLVSAGLVFYSLFKPLRFRLIDAPADRRRAETILAGGGSDLADDFFGLWPRNKRYFFNRDKTAFIAYRVVDAVALALNRPYGRNPDGMIGDFVGWCRLNGWEPAFIYCDGRFSKAMADSGLKLLKIGQTALIDVGRFASQTIRNKHFRYVFNKFKRLNYQLKIIEPDEINGSLIRRLRVVSSAWLRAGKISEKGFAMGYFNGAYLRRCRLAVVVSPKGRIEAFANLVPVFQSREASVDLIRFAPEAPGNSVDFLIASLIVRSGEEGYERFDLGLAPLAGLERSAPGRAGIETRVLSILRSRGGFLYGFSGVERFKTKFDPEWQDRYVAYAANPYAAARVAIALNKAMSPASDG</sequence>
<feature type="domain" description="FHA" evidence="7">
    <location>
        <begin position="331"/>
        <end position="386"/>
    </location>
</feature>
<evidence type="ECO:0000256" key="5">
    <source>
        <dbReference type="ARBA" id="ARBA00023136"/>
    </source>
</evidence>
<evidence type="ECO:0000256" key="3">
    <source>
        <dbReference type="ARBA" id="ARBA00022692"/>
    </source>
</evidence>
<evidence type="ECO:0000256" key="6">
    <source>
        <dbReference type="SAM" id="Phobius"/>
    </source>
</evidence>
<feature type="transmembrane region" description="Helical" evidence="6">
    <location>
        <begin position="139"/>
        <end position="161"/>
    </location>
</feature>
<keyword evidence="5 6" id="KW-0472">Membrane</keyword>
<evidence type="ECO:0000256" key="1">
    <source>
        <dbReference type="ARBA" id="ARBA00004651"/>
    </source>
</evidence>
<evidence type="ECO:0000256" key="4">
    <source>
        <dbReference type="ARBA" id="ARBA00022989"/>
    </source>
</evidence>